<dbReference type="InterPro" id="IPR016181">
    <property type="entry name" value="Acyl_CoA_acyltransferase"/>
</dbReference>
<dbReference type="InterPro" id="IPR002509">
    <property type="entry name" value="NODB_dom"/>
</dbReference>
<feature type="domain" description="NodB homology" evidence="3">
    <location>
        <begin position="85"/>
        <end position="375"/>
    </location>
</feature>
<dbReference type="GO" id="GO:0044038">
    <property type="term" value="P:cell wall macromolecule biosynthetic process"/>
    <property type="evidence" value="ECO:0007669"/>
    <property type="project" value="InterPro"/>
</dbReference>
<dbReference type="Gene3D" id="3.20.20.370">
    <property type="entry name" value="Glycoside hydrolase/deacetylase"/>
    <property type="match status" value="1"/>
</dbReference>
<protein>
    <submittedName>
        <fullName evidence="4">FemAB family PEP-CTERM system-associated protein</fullName>
    </submittedName>
</protein>
<dbReference type="Pfam" id="PF01522">
    <property type="entry name" value="Polysacc_deac_1"/>
    <property type="match status" value="1"/>
</dbReference>
<dbReference type="Proteomes" id="UP000265882">
    <property type="component" value="Unassembled WGS sequence"/>
</dbReference>
<dbReference type="Pfam" id="PF13480">
    <property type="entry name" value="Acetyltransf_6"/>
    <property type="match status" value="1"/>
</dbReference>
<dbReference type="InterPro" id="IPR003447">
    <property type="entry name" value="FEMABX"/>
</dbReference>
<dbReference type="SUPFAM" id="SSF55729">
    <property type="entry name" value="Acyl-CoA N-acyltransferases (Nat)"/>
    <property type="match status" value="1"/>
</dbReference>
<keyword evidence="2" id="KW-0732">Signal</keyword>
<name>A0A3A4NNS8_ABYX5</name>
<dbReference type="InterPro" id="IPR017469">
    <property type="entry name" value="PEP-CTERM_FemAB-rel"/>
</dbReference>
<dbReference type="PANTHER" id="PTHR34216">
    <property type="match status" value="1"/>
</dbReference>
<dbReference type="SUPFAM" id="SSF88713">
    <property type="entry name" value="Glycoside hydrolase/deacetylase"/>
    <property type="match status" value="1"/>
</dbReference>
<organism evidence="4 5">
    <name type="scientific">Abyssobacteria bacterium (strain SURF_5)</name>
    <dbReference type="NCBI Taxonomy" id="2093360"/>
    <lineage>
        <taxon>Bacteria</taxon>
        <taxon>Pseudomonadati</taxon>
        <taxon>Candidatus Hydrogenedentota</taxon>
        <taxon>Candidatus Abyssobacteria</taxon>
    </lineage>
</organism>
<evidence type="ECO:0000259" key="3">
    <source>
        <dbReference type="PROSITE" id="PS51677"/>
    </source>
</evidence>
<dbReference type="PANTHER" id="PTHR34216:SF3">
    <property type="entry name" value="POLY-BETA-1,6-N-ACETYL-D-GLUCOSAMINE N-DEACETYLASE"/>
    <property type="match status" value="1"/>
</dbReference>
<dbReference type="GO" id="GO:0005975">
    <property type="term" value="P:carbohydrate metabolic process"/>
    <property type="evidence" value="ECO:0007669"/>
    <property type="project" value="InterPro"/>
</dbReference>
<dbReference type="AlphaFoldDB" id="A0A3A4NNS8"/>
<dbReference type="PROSITE" id="PS51677">
    <property type="entry name" value="NODB"/>
    <property type="match status" value="1"/>
</dbReference>
<dbReference type="Gene3D" id="3.40.630.30">
    <property type="match status" value="1"/>
</dbReference>
<dbReference type="InterPro" id="IPR038740">
    <property type="entry name" value="BioF2-like_GNAT_dom"/>
</dbReference>
<dbReference type="GO" id="GO:0016755">
    <property type="term" value="F:aminoacyltransferase activity"/>
    <property type="evidence" value="ECO:0007669"/>
    <property type="project" value="InterPro"/>
</dbReference>
<reference evidence="4 5" key="1">
    <citation type="journal article" date="2017" name="ISME J.">
        <title>Energy and carbon metabolisms in a deep terrestrial subsurface fluid microbial community.</title>
        <authorList>
            <person name="Momper L."/>
            <person name="Jungbluth S.P."/>
            <person name="Lee M.D."/>
            <person name="Amend J.P."/>
        </authorList>
    </citation>
    <scope>NUCLEOTIDE SEQUENCE [LARGE SCALE GENOMIC DNA]</scope>
    <source>
        <strain evidence="4">SURF_5</strain>
    </source>
</reference>
<comment type="subcellular location">
    <subcellularLocation>
        <location evidence="1">Secreted</location>
    </subcellularLocation>
</comment>
<evidence type="ECO:0000256" key="1">
    <source>
        <dbReference type="ARBA" id="ARBA00004613"/>
    </source>
</evidence>
<sequence length="688" mass="78368">MNAQNKWKKFGAEAACRTGIFEIGRFFRRNTIPILCYHRFAQSRKYGALPAALFESHLKYIRSRFTPISFRQLDAILQGIISVNNPIILTVDDGYRDFFEVALPLLKKYGCTATFFVTTRFVDGEIWLWPDIINYAVQHTERESLFLPVTGESIRLTTMEDKAAARSRLHRTYKELSTELRKRFLEDVSTGLNISIPELPSFDYQAASWEQIREAAREGLEVGSHTMNHEILAHIDPKQAEAEVEQSKRRIETELNEDVIAFSYPNGMQGDFRQCDKEALRKNGYRFAVTCNFGFNNLDSDPHELDRIVASADIVSFTKEVSGFENLLHPGSNGRTYTASAPPATSTVVSSLCDDEQKEEWDLFVDQSESGSVFHRYAWKHVFEKSYANTCLYLIARAERAVVGVLPLISKKSLLFGNFFVSLPYFDHAGICADGQEARKSLLLCAIEFGRRANARYIEFRYAREEMLLPSKQSKASLVLQLPDDPDRLWHTLKAKVRNQIRKAGKAGLSVVSGEQDLIDDFFSVYARNMRDLGSPSHCRSFFQNICEYFPEAVRVFCVRLNHKPVAAGFTIASGDVLCIPWASSLRQYNAMCPNMLLYWAVLSYACERGFASFNFGRSTPGDGTYQFKMQWGAIPVQLYWQYWLAPGETLPNLSMTNSKYSLPVRVWKNLPLTVTEKLGPRIIQKLA</sequence>
<dbReference type="EMBL" id="QZKU01000075">
    <property type="protein sequence ID" value="RJP20672.1"/>
    <property type="molecule type" value="Genomic_DNA"/>
</dbReference>
<dbReference type="CDD" id="cd10918">
    <property type="entry name" value="CE4_NodB_like_5s_6s"/>
    <property type="match status" value="1"/>
</dbReference>
<evidence type="ECO:0000313" key="5">
    <source>
        <dbReference type="Proteomes" id="UP000265882"/>
    </source>
</evidence>
<dbReference type="GO" id="GO:0016810">
    <property type="term" value="F:hydrolase activity, acting on carbon-nitrogen (but not peptide) bonds"/>
    <property type="evidence" value="ECO:0007669"/>
    <property type="project" value="InterPro"/>
</dbReference>
<dbReference type="PROSITE" id="PS51191">
    <property type="entry name" value="FEMABX"/>
    <property type="match status" value="1"/>
</dbReference>
<evidence type="ECO:0000313" key="4">
    <source>
        <dbReference type="EMBL" id="RJP20672.1"/>
    </source>
</evidence>
<accession>A0A3A4NNS8</accession>
<dbReference type="InterPro" id="IPR051398">
    <property type="entry name" value="Polysacch_Deacetylase"/>
</dbReference>
<dbReference type="InterPro" id="IPR011330">
    <property type="entry name" value="Glyco_hydro/deAcase_b/a-brl"/>
</dbReference>
<comment type="caution">
    <text evidence="4">The sequence shown here is derived from an EMBL/GenBank/DDBJ whole genome shotgun (WGS) entry which is preliminary data.</text>
</comment>
<gene>
    <name evidence="4" type="ORF">C4520_10980</name>
</gene>
<evidence type="ECO:0000256" key="2">
    <source>
        <dbReference type="ARBA" id="ARBA00022729"/>
    </source>
</evidence>
<dbReference type="NCBIfam" id="TIGR03019">
    <property type="entry name" value="pepcterm_femAB"/>
    <property type="match status" value="1"/>
</dbReference>
<dbReference type="GO" id="GO:0005576">
    <property type="term" value="C:extracellular region"/>
    <property type="evidence" value="ECO:0007669"/>
    <property type="project" value="UniProtKB-SubCell"/>
</dbReference>
<proteinExistence type="predicted"/>